<dbReference type="Pfam" id="PF04020">
    <property type="entry name" value="Phage_holin_4_2"/>
    <property type="match status" value="1"/>
</dbReference>
<evidence type="ECO:0000256" key="1">
    <source>
        <dbReference type="SAM" id="Phobius"/>
    </source>
</evidence>
<dbReference type="PANTHER" id="PTHR37309:SF1">
    <property type="entry name" value="SLR0284 PROTEIN"/>
    <property type="match status" value="1"/>
</dbReference>
<organism evidence="2 3">
    <name type="scientific">Alkaliphilus pronyensis</name>
    <dbReference type="NCBI Taxonomy" id="1482732"/>
    <lineage>
        <taxon>Bacteria</taxon>
        <taxon>Bacillati</taxon>
        <taxon>Bacillota</taxon>
        <taxon>Clostridia</taxon>
        <taxon>Peptostreptococcales</taxon>
        <taxon>Natronincolaceae</taxon>
        <taxon>Alkaliphilus</taxon>
    </lineage>
</organism>
<evidence type="ECO:0000313" key="2">
    <source>
        <dbReference type="EMBL" id="KAB3532784.1"/>
    </source>
</evidence>
<reference evidence="2 3" key="1">
    <citation type="submission" date="2019-10" db="EMBL/GenBank/DDBJ databases">
        <title>Alkaliphilus serpentinus sp. nov. and Alkaliphilus pronyensis sp. nov., two novel anaerobic alkaliphilic species isolated from the serpentinized-hosted hydrothermal field of the Prony Bay (New Caledonia).</title>
        <authorList>
            <person name="Postec A."/>
        </authorList>
    </citation>
    <scope>NUCLEOTIDE SEQUENCE [LARGE SCALE GENOMIC DNA]</scope>
    <source>
        <strain evidence="2 3">LacV</strain>
    </source>
</reference>
<keyword evidence="1" id="KW-0812">Transmembrane</keyword>
<gene>
    <name evidence="2" type="ORF">F8154_11605</name>
</gene>
<keyword evidence="1" id="KW-0472">Membrane</keyword>
<keyword evidence="3" id="KW-1185">Reference proteome</keyword>
<feature type="transmembrane region" description="Helical" evidence="1">
    <location>
        <begin position="33"/>
        <end position="55"/>
    </location>
</feature>
<protein>
    <submittedName>
        <fullName evidence="2">Phage holin family protein</fullName>
    </submittedName>
</protein>
<dbReference type="OrthoDB" id="7205479at2"/>
<sequence length="114" mass="12383">MKFIARLLVSAASIYIISYFMGGIMVTTIEATLMAAFILGLVNTFVKPLIVFFTLPLNIMTLGLFTFFINGIVLYATAAVVDGFYVSTLWDAVIGSILISITNMILSGMIGIKK</sequence>
<dbReference type="InterPro" id="IPR007165">
    <property type="entry name" value="Phage_holin_4_2"/>
</dbReference>
<feature type="transmembrane region" description="Helical" evidence="1">
    <location>
        <begin position="7"/>
        <end position="27"/>
    </location>
</feature>
<name>A0A6I0EZR1_9FIRM</name>
<dbReference type="EMBL" id="WBZC01000046">
    <property type="protein sequence ID" value="KAB3532784.1"/>
    <property type="molecule type" value="Genomic_DNA"/>
</dbReference>
<evidence type="ECO:0000313" key="3">
    <source>
        <dbReference type="Proteomes" id="UP000432715"/>
    </source>
</evidence>
<dbReference type="AlphaFoldDB" id="A0A6I0EZR1"/>
<feature type="transmembrane region" description="Helical" evidence="1">
    <location>
        <begin position="62"/>
        <end position="86"/>
    </location>
</feature>
<accession>A0A6I0EZR1</accession>
<feature type="transmembrane region" description="Helical" evidence="1">
    <location>
        <begin position="92"/>
        <end position="112"/>
    </location>
</feature>
<proteinExistence type="predicted"/>
<keyword evidence="1" id="KW-1133">Transmembrane helix</keyword>
<dbReference type="Proteomes" id="UP000432715">
    <property type="component" value="Unassembled WGS sequence"/>
</dbReference>
<comment type="caution">
    <text evidence="2">The sequence shown here is derived from an EMBL/GenBank/DDBJ whole genome shotgun (WGS) entry which is preliminary data.</text>
</comment>
<dbReference type="PANTHER" id="PTHR37309">
    <property type="entry name" value="SLR0284 PROTEIN"/>
    <property type="match status" value="1"/>
</dbReference>
<dbReference type="RefSeq" id="WP_151861782.1">
    <property type="nucleotide sequence ID" value="NZ_WBZC01000046.1"/>
</dbReference>